<organism evidence="2 3">
    <name type="scientific">Naganishia liquefaciens</name>
    <dbReference type="NCBI Taxonomy" id="104408"/>
    <lineage>
        <taxon>Eukaryota</taxon>
        <taxon>Fungi</taxon>
        <taxon>Dikarya</taxon>
        <taxon>Basidiomycota</taxon>
        <taxon>Agaricomycotina</taxon>
        <taxon>Tremellomycetes</taxon>
        <taxon>Filobasidiales</taxon>
        <taxon>Filobasidiaceae</taxon>
        <taxon>Naganishia</taxon>
    </lineage>
</organism>
<reference evidence="2" key="1">
    <citation type="submission" date="2020-07" db="EMBL/GenBank/DDBJ databases">
        <title>Draft Genome Sequence of a Deep-Sea Yeast, Naganishia (Cryptococcus) liquefaciens strain N6.</title>
        <authorList>
            <person name="Han Y.W."/>
            <person name="Kajitani R."/>
            <person name="Morimoto H."/>
            <person name="Parhat M."/>
            <person name="Tsubouchi H."/>
            <person name="Bakenova O."/>
            <person name="Ogata M."/>
            <person name="Argunhan B."/>
            <person name="Aoki R."/>
            <person name="Kajiwara S."/>
            <person name="Itoh T."/>
            <person name="Iwasaki H."/>
        </authorList>
    </citation>
    <scope>NUCLEOTIDE SEQUENCE</scope>
    <source>
        <strain evidence="2">N6</strain>
    </source>
</reference>
<dbReference type="OrthoDB" id="10511622at2759"/>
<feature type="compositionally biased region" description="Basic and acidic residues" evidence="1">
    <location>
        <begin position="40"/>
        <end position="51"/>
    </location>
</feature>
<dbReference type="Proteomes" id="UP000620104">
    <property type="component" value="Unassembled WGS sequence"/>
</dbReference>
<comment type="caution">
    <text evidence="2">The sequence shown here is derived from an EMBL/GenBank/DDBJ whole genome shotgun (WGS) entry which is preliminary data.</text>
</comment>
<keyword evidence="3" id="KW-1185">Reference proteome</keyword>
<accession>A0A8H3TTR8</accession>
<name>A0A8H3TTR8_9TREE</name>
<feature type="region of interest" description="Disordered" evidence="1">
    <location>
        <begin position="96"/>
        <end position="127"/>
    </location>
</feature>
<proteinExistence type="predicted"/>
<evidence type="ECO:0000256" key="1">
    <source>
        <dbReference type="SAM" id="MobiDB-lite"/>
    </source>
</evidence>
<protein>
    <submittedName>
        <fullName evidence="2">Uncharacterized protein</fullName>
    </submittedName>
</protein>
<evidence type="ECO:0000313" key="3">
    <source>
        <dbReference type="Proteomes" id="UP000620104"/>
    </source>
</evidence>
<feature type="compositionally biased region" description="Polar residues" evidence="1">
    <location>
        <begin position="115"/>
        <end position="127"/>
    </location>
</feature>
<feature type="region of interest" description="Disordered" evidence="1">
    <location>
        <begin position="1"/>
        <end position="60"/>
    </location>
</feature>
<dbReference type="EMBL" id="BLZA01000019">
    <property type="protein sequence ID" value="GHJ86894.1"/>
    <property type="molecule type" value="Genomic_DNA"/>
</dbReference>
<evidence type="ECO:0000313" key="2">
    <source>
        <dbReference type="EMBL" id="GHJ86894.1"/>
    </source>
</evidence>
<gene>
    <name evidence="2" type="ORF">NliqN6_3296</name>
</gene>
<dbReference type="AlphaFoldDB" id="A0A8H3TTR8"/>
<sequence length="127" mass="13211">MDTPGSSPHASDIDEGMAEGHHVSNFRGPSHFMSANGGDGVHRGGPEDRGGPRRGGQGKNQIVLIDQEVVQRWNAEIGDVLADTIATSKVVIPEPLPVGTTIPQVPPAAMPENGQEASAQKVSDSKA</sequence>